<dbReference type="InterPro" id="IPR005561">
    <property type="entry name" value="ANTAR"/>
</dbReference>
<dbReference type="SMART" id="SM01012">
    <property type="entry name" value="ANTAR"/>
    <property type="match status" value="1"/>
</dbReference>
<dbReference type="InterPro" id="IPR058548">
    <property type="entry name" value="MlaB-like_STAS"/>
</dbReference>
<feature type="compositionally biased region" description="Pro residues" evidence="1">
    <location>
        <begin position="240"/>
        <end position="249"/>
    </location>
</feature>
<dbReference type="CDD" id="cd07043">
    <property type="entry name" value="STAS_anti-anti-sigma_factors"/>
    <property type="match status" value="1"/>
</dbReference>
<feature type="domain" description="STAS" evidence="2">
    <location>
        <begin position="44"/>
        <end position="123"/>
    </location>
</feature>
<name>A0ABW2JFV9_9ACTN</name>
<comment type="caution">
    <text evidence="4">The sequence shown here is derived from an EMBL/GenBank/DDBJ whole genome shotgun (WGS) entry which is preliminary data.</text>
</comment>
<dbReference type="RefSeq" id="WP_381828049.1">
    <property type="nucleotide sequence ID" value="NZ_JBHTCF010000002.1"/>
</dbReference>
<dbReference type="PANTHER" id="PTHR35849:SF2">
    <property type="entry name" value="BLR2341 PROTEIN"/>
    <property type="match status" value="1"/>
</dbReference>
<sequence length="257" mass="26989">MPEFAHNSPAVTAQVADEAETSTTVGPMRTVLAVEFLPDKDREVVVVRGEVDLAAGPQLQHVLRMALSRSALGIDLDLSGVGFFDCSGLNILLGVRKRALDDAKTVRIRAASPAVTRLLALAGAESLFDSASPDRPAAPAADGGDGAQDGATEQDLRIEMVQLRRALQTRPTIDLARGILMASFELSSDEAWQALVSVSQNTNTKLHGLAQVVVDTIKGDALPEHVMRHLSAAISTVQTEPPPPQPPPAADGTPAAS</sequence>
<evidence type="ECO:0000259" key="3">
    <source>
        <dbReference type="PROSITE" id="PS50921"/>
    </source>
</evidence>
<dbReference type="Pfam" id="PF13466">
    <property type="entry name" value="STAS_2"/>
    <property type="match status" value="1"/>
</dbReference>
<evidence type="ECO:0000313" key="4">
    <source>
        <dbReference type="EMBL" id="MFC7304147.1"/>
    </source>
</evidence>
<dbReference type="Pfam" id="PF03861">
    <property type="entry name" value="ANTAR"/>
    <property type="match status" value="1"/>
</dbReference>
<dbReference type="Gene3D" id="3.30.750.24">
    <property type="entry name" value="STAS domain"/>
    <property type="match status" value="1"/>
</dbReference>
<dbReference type="InterPro" id="IPR052746">
    <property type="entry name" value="MlaB_ABC_Transporter"/>
</dbReference>
<dbReference type="InterPro" id="IPR036513">
    <property type="entry name" value="STAS_dom_sf"/>
</dbReference>
<feature type="domain" description="ANTAR" evidence="3">
    <location>
        <begin position="153"/>
        <end position="214"/>
    </location>
</feature>
<dbReference type="PANTHER" id="PTHR35849">
    <property type="entry name" value="BLR2341 PROTEIN"/>
    <property type="match status" value="1"/>
</dbReference>
<keyword evidence="5" id="KW-1185">Reference proteome</keyword>
<dbReference type="Proteomes" id="UP001596523">
    <property type="component" value="Unassembled WGS sequence"/>
</dbReference>
<dbReference type="PROSITE" id="PS50921">
    <property type="entry name" value="ANTAR"/>
    <property type="match status" value="1"/>
</dbReference>
<feature type="compositionally biased region" description="Low complexity" evidence="1">
    <location>
        <begin position="131"/>
        <end position="142"/>
    </location>
</feature>
<accession>A0ABW2JFV9</accession>
<feature type="region of interest" description="Disordered" evidence="1">
    <location>
        <begin position="236"/>
        <end position="257"/>
    </location>
</feature>
<dbReference type="EMBL" id="JBHTCF010000002">
    <property type="protein sequence ID" value="MFC7304147.1"/>
    <property type="molecule type" value="Genomic_DNA"/>
</dbReference>
<reference evidence="5" key="1">
    <citation type="journal article" date="2019" name="Int. J. Syst. Evol. Microbiol.">
        <title>The Global Catalogue of Microorganisms (GCM) 10K type strain sequencing project: providing services to taxonomists for standard genome sequencing and annotation.</title>
        <authorList>
            <consortium name="The Broad Institute Genomics Platform"/>
            <consortium name="The Broad Institute Genome Sequencing Center for Infectious Disease"/>
            <person name="Wu L."/>
            <person name="Ma J."/>
        </authorList>
    </citation>
    <scope>NUCLEOTIDE SEQUENCE [LARGE SCALE GENOMIC DNA]</scope>
    <source>
        <strain evidence="5">SYNS20</strain>
    </source>
</reference>
<feature type="region of interest" description="Disordered" evidence="1">
    <location>
        <begin position="131"/>
        <end position="150"/>
    </location>
</feature>
<protein>
    <submittedName>
        <fullName evidence="4">ANTAR domain-containing protein</fullName>
    </submittedName>
</protein>
<evidence type="ECO:0000259" key="2">
    <source>
        <dbReference type="PROSITE" id="PS50801"/>
    </source>
</evidence>
<evidence type="ECO:0000256" key="1">
    <source>
        <dbReference type="SAM" id="MobiDB-lite"/>
    </source>
</evidence>
<dbReference type="InterPro" id="IPR036388">
    <property type="entry name" value="WH-like_DNA-bd_sf"/>
</dbReference>
<dbReference type="InterPro" id="IPR002645">
    <property type="entry name" value="STAS_dom"/>
</dbReference>
<organism evidence="4 5">
    <name type="scientific">Streptomyces monticola</name>
    <dbReference type="NCBI Taxonomy" id="2666263"/>
    <lineage>
        <taxon>Bacteria</taxon>
        <taxon>Bacillati</taxon>
        <taxon>Actinomycetota</taxon>
        <taxon>Actinomycetes</taxon>
        <taxon>Kitasatosporales</taxon>
        <taxon>Streptomycetaceae</taxon>
        <taxon>Streptomyces</taxon>
    </lineage>
</organism>
<gene>
    <name evidence="4" type="ORF">ACFQVC_07970</name>
</gene>
<dbReference type="SUPFAM" id="SSF52091">
    <property type="entry name" value="SpoIIaa-like"/>
    <property type="match status" value="1"/>
</dbReference>
<proteinExistence type="predicted"/>
<dbReference type="SUPFAM" id="SSF52172">
    <property type="entry name" value="CheY-like"/>
    <property type="match status" value="1"/>
</dbReference>
<evidence type="ECO:0000313" key="5">
    <source>
        <dbReference type="Proteomes" id="UP001596523"/>
    </source>
</evidence>
<dbReference type="Gene3D" id="1.10.10.10">
    <property type="entry name" value="Winged helix-like DNA-binding domain superfamily/Winged helix DNA-binding domain"/>
    <property type="match status" value="1"/>
</dbReference>
<dbReference type="PROSITE" id="PS50801">
    <property type="entry name" value="STAS"/>
    <property type="match status" value="1"/>
</dbReference>
<dbReference type="InterPro" id="IPR011006">
    <property type="entry name" value="CheY-like_superfamily"/>
</dbReference>